<feature type="domain" description="Integrase catalytic" evidence="1">
    <location>
        <begin position="98"/>
        <end position="262"/>
    </location>
</feature>
<dbReference type="InterPro" id="IPR012337">
    <property type="entry name" value="RNaseH-like_sf"/>
</dbReference>
<dbReference type="PANTHER" id="PTHR46889">
    <property type="entry name" value="TRANSPOSASE INSF FOR INSERTION SEQUENCE IS3B-RELATED"/>
    <property type="match status" value="1"/>
</dbReference>
<protein>
    <recommendedName>
        <fullName evidence="1">Integrase catalytic domain-containing protein</fullName>
    </recommendedName>
</protein>
<sequence>MLKSLALHPSKFYQWKKRKGKANQHNGKQPKDFCITEDERRAVIEYYQSHRQEGYRAVTYMMIDENVAYMSSSSVYRILSDAELMRTKATKKSTKGNGFEQPLQAHEHWHTDISYVKINKRFYFFIGVLDGYSRCLLHWEIRESMNEQDAEIVVKRALEKFPEARPRIITDNGSQYTGQEFKKFIACHGLTHVRTSPYYPQSNGKIERFHFTLKNGSIRPLTPLSVEDARRVVDQYVDYYNNTRLHSAIGFIAPKDKLNGKDVSIIQERRRKLADAKIRRLEFFAEAS</sequence>
<proteinExistence type="predicted"/>
<comment type="caution">
    <text evidence="2">The sequence shown here is derived from an EMBL/GenBank/DDBJ whole genome shotgun (WGS) entry which is preliminary data.</text>
</comment>
<dbReference type="STRING" id="313628.LNTAR_20508"/>
<dbReference type="SUPFAM" id="SSF53098">
    <property type="entry name" value="Ribonuclease H-like"/>
    <property type="match status" value="1"/>
</dbReference>
<dbReference type="InterPro" id="IPR001584">
    <property type="entry name" value="Integrase_cat-core"/>
</dbReference>
<dbReference type="Pfam" id="PF00665">
    <property type="entry name" value="rve"/>
    <property type="match status" value="1"/>
</dbReference>
<dbReference type="PANTHER" id="PTHR46889:SF4">
    <property type="entry name" value="TRANSPOSASE INSO FOR INSERTION SEQUENCE ELEMENT IS911B-RELATED"/>
    <property type="match status" value="1"/>
</dbReference>
<dbReference type="GO" id="GO:0003676">
    <property type="term" value="F:nucleic acid binding"/>
    <property type="evidence" value="ECO:0007669"/>
    <property type="project" value="InterPro"/>
</dbReference>
<gene>
    <name evidence="2" type="ORF">LNTAR_20508</name>
</gene>
<dbReference type="PROSITE" id="PS50994">
    <property type="entry name" value="INTEGRASE"/>
    <property type="match status" value="1"/>
</dbReference>
<reference evidence="2 3" key="1">
    <citation type="journal article" date="2010" name="J. Bacteriol.">
        <title>Genome sequence of Lentisphaera araneosa HTCC2155T, the type species of the order Lentisphaerales in the phylum Lentisphaerae.</title>
        <authorList>
            <person name="Thrash J.C."/>
            <person name="Cho J.C."/>
            <person name="Vergin K.L."/>
            <person name="Morris R.M."/>
            <person name="Giovannoni S.J."/>
        </authorList>
    </citation>
    <scope>NUCLEOTIDE SEQUENCE [LARGE SCALE GENOMIC DNA]</scope>
    <source>
        <strain evidence="2 3">HTCC2155</strain>
    </source>
</reference>
<name>A6DL24_9BACT</name>
<dbReference type="Gene3D" id="3.30.420.10">
    <property type="entry name" value="Ribonuclease H-like superfamily/Ribonuclease H"/>
    <property type="match status" value="1"/>
</dbReference>
<dbReference type="InterPro" id="IPR036397">
    <property type="entry name" value="RNaseH_sf"/>
</dbReference>
<organism evidence="2 3">
    <name type="scientific">Lentisphaera araneosa HTCC2155</name>
    <dbReference type="NCBI Taxonomy" id="313628"/>
    <lineage>
        <taxon>Bacteria</taxon>
        <taxon>Pseudomonadati</taxon>
        <taxon>Lentisphaerota</taxon>
        <taxon>Lentisphaeria</taxon>
        <taxon>Lentisphaerales</taxon>
        <taxon>Lentisphaeraceae</taxon>
        <taxon>Lentisphaera</taxon>
    </lineage>
</organism>
<dbReference type="Proteomes" id="UP000004947">
    <property type="component" value="Unassembled WGS sequence"/>
</dbReference>
<dbReference type="eggNOG" id="COG2801">
    <property type="taxonomic scope" value="Bacteria"/>
</dbReference>
<dbReference type="EMBL" id="ABCK01000008">
    <property type="protein sequence ID" value="EDM27626.1"/>
    <property type="molecule type" value="Genomic_DNA"/>
</dbReference>
<evidence type="ECO:0000313" key="3">
    <source>
        <dbReference type="Proteomes" id="UP000004947"/>
    </source>
</evidence>
<dbReference type="AlphaFoldDB" id="A6DL24"/>
<evidence type="ECO:0000313" key="2">
    <source>
        <dbReference type="EMBL" id="EDM27626.1"/>
    </source>
</evidence>
<dbReference type="InterPro" id="IPR050900">
    <property type="entry name" value="Transposase_IS3/IS150/IS904"/>
</dbReference>
<accession>A6DL24</accession>
<keyword evidence="3" id="KW-1185">Reference proteome</keyword>
<dbReference type="GO" id="GO:0015074">
    <property type="term" value="P:DNA integration"/>
    <property type="evidence" value="ECO:0007669"/>
    <property type="project" value="InterPro"/>
</dbReference>
<evidence type="ECO:0000259" key="1">
    <source>
        <dbReference type="PROSITE" id="PS50994"/>
    </source>
</evidence>